<evidence type="ECO:0000313" key="2">
    <source>
        <dbReference type="EMBL" id="MBI3539651.1"/>
    </source>
</evidence>
<dbReference type="AlphaFoldDB" id="A0A9D6L6F6"/>
<dbReference type="InterPro" id="IPR026406">
    <property type="entry name" value="Ver/Plancto_CHP"/>
</dbReference>
<protein>
    <submittedName>
        <fullName evidence="2">Uncharacterized protein</fullName>
    </submittedName>
</protein>
<feature type="region of interest" description="Disordered" evidence="1">
    <location>
        <begin position="106"/>
        <end position="148"/>
    </location>
</feature>
<dbReference type="EMBL" id="JACQAY010000161">
    <property type="protein sequence ID" value="MBI3539651.1"/>
    <property type="molecule type" value="Genomic_DNA"/>
</dbReference>
<dbReference type="Proteomes" id="UP000807850">
    <property type="component" value="Unassembled WGS sequence"/>
</dbReference>
<organism evidence="2 3">
    <name type="scientific">Eiseniibacteriota bacterium</name>
    <dbReference type="NCBI Taxonomy" id="2212470"/>
    <lineage>
        <taxon>Bacteria</taxon>
        <taxon>Candidatus Eiseniibacteriota</taxon>
    </lineage>
</organism>
<proteinExistence type="predicted"/>
<reference evidence="2" key="1">
    <citation type="submission" date="2020-07" db="EMBL/GenBank/DDBJ databases">
        <title>Huge and variable diversity of episymbiotic CPR bacteria and DPANN archaea in groundwater ecosystems.</title>
        <authorList>
            <person name="He C.Y."/>
            <person name="Keren R."/>
            <person name="Whittaker M."/>
            <person name="Farag I.F."/>
            <person name="Doudna J."/>
            <person name="Cate J.H.D."/>
            <person name="Banfield J.F."/>
        </authorList>
    </citation>
    <scope>NUCLEOTIDE SEQUENCE</scope>
    <source>
        <strain evidence="2">NC_groundwater_928_Pr1_S-0.2um_72_17</strain>
    </source>
</reference>
<accession>A0A9D6L6F6</accession>
<evidence type="ECO:0000313" key="3">
    <source>
        <dbReference type="Proteomes" id="UP000807850"/>
    </source>
</evidence>
<sequence>MSPTDLPFWDAVDRIREKDPRYRREAYGFVMAALGTTVQSLPPERLADPERRHLSGAELLAGVIALARREFGLMATTVFREWGVTASADVGAIVFRLVEVGQLSARPEDRPEDFAGGPDLVHALSDGVDLDVPSPRSREGGPAPGTIV</sequence>
<dbReference type="NCBIfam" id="TIGR04138">
    <property type="entry name" value="Plancto_Ver_chp"/>
    <property type="match status" value="1"/>
</dbReference>
<name>A0A9D6L6F6_UNCEI</name>
<comment type="caution">
    <text evidence="2">The sequence shown here is derived from an EMBL/GenBank/DDBJ whole genome shotgun (WGS) entry which is preliminary data.</text>
</comment>
<evidence type="ECO:0000256" key="1">
    <source>
        <dbReference type="SAM" id="MobiDB-lite"/>
    </source>
</evidence>
<gene>
    <name evidence="2" type="ORF">HY076_05210</name>
</gene>